<name>A0A2T5UCH3_9SPHN</name>
<sequence>MRIEPFFAAVLLSACGAAENLQQATTMDMIERQVRMPKEALALTRYSRFYTAAKSGEVIGTYVASAHNDLPVGQRRWVKDIYHLPAIDDGGCFIVNVIFDPKTNRVTQAFCNGVA</sequence>
<dbReference type="EMBL" id="QAYE01000001">
    <property type="protein sequence ID" value="PTW49212.1"/>
    <property type="molecule type" value="Genomic_DNA"/>
</dbReference>
<dbReference type="Proteomes" id="UP000244013">
    <property type="component" value="Unassembled WGS sequence"/>
</dbReference>
<dbReference type="GeneID" id="91004793"/>
<accession>A0A2T5UCH3</accession>
<evidence type="ECO:0000313" key="2">
    <source>
        <dbReference type="Proteomes" id="UP000244013"/>
    </source>
</evidence>
<evidence type="ECO:0000313" key="1">
    <source>
        <dbReference type="EMBL" id="PTW49212.1"/>
    </source>
</evidence>
<comment type="caution">
    <text evidence="1">The sequence shown here is derived from an EMBL/GenBank/DDBJ whole genome shotgun (WGS) entry which is preliminary data.</text>
</comment>
<gene>
    <name evidence="1" type="ORF">C8J25_101718</name>
</gene>
<reference evidence="1 2" key="1">
    <citation type="submission" date="2018-04" db="EMBL/GenBank/DDBJ databases">
        <title>Genomic Encyclopedia of Type Strains, Phase III (KMG-III): the genomes of soil and plant-associated and newly described type strains.</title>
        <authorList>
            <person name="Whitman W."/>
        </authorList>
    </citation>
    <scope>NUCLEOTIDE SEQUENCE [LARGE SCALE GENOMIC DNA]</scope>
    <source>
        <strain evidence="1 2">MA-olki</strain>
    </source>
</reference>
<dbReference type="OrthoDB" id="7584185at2"/>
<protein>
    <submittedName>
        <fullName evidence="1">Uncharacterized protein</fullName>
    </submittedName>
</protein>
<organism evidence="1 2">
    <name type="scientific">Sphingomonas faeni</name>
    <dbReference type="NCBI Taxonomy" id="185950"/>
    <lineage>
        <taxon>Bacteria</taxon>
        <taxon>Pseudomonadati</taxon>
        <taxon>Pseudomonadota</taxon>
        <taxon>Alphaproteobacteria</taxon>
        <taxon>Sphingomonadales</taxon>
        <taxon>Sphingomonadaceae</taxon>
        <taxon>Sphingomonas</taxon>
    </lineage>
</organism>
<proteinExistence type="predicted"/>
<dbReference type="AlphaFoldDB" id="A0A2T5UCH3"/>
<dbReference type="RefSeq" id="WP_107952225.1">
    <property type="nucleotide sequence ID" value="NZ_QAYE01000001.1"/>
</dbReference>
<dbReference type="PROSITE" id="PS51257">
    <property type="entry name" value="PROKAR_LIPOPROTEIN"/>
    <property type="match status" value="1"/>
</dbReference>